<feature type="transmembrane region" description="Helical" evidence="1">
    <location>
        <begin position="194"/>
        <end position="210"/>
    </location>
</feature>
<organism evidence="2 3">
    <name type="scientific">Methylosinus sporium</name>
    <dbReference type="NCBI Taxonomy" id="428"/>
    <lineage>
        <taxon>Bacteria</taxon>
        <taxon>Pseudomonadati</taxon>
        <taxon>Pseudomonadota</taxon>
        <taxon>Alphaproteobacteria</taxon>
        <taxon>Hyphomicrobiales</taxon>
        <taxon>Methylocystaceae</taxon>
        <taxon>Methylosinus</taxon>
    </lineage>
</organism>
<feature type="transmembrane region" description="Helical" evidence="1">
    <location>
        <begin position="439"/>
        <end position="460"/>
    </location>
</feature>
<feature type="transmembrane region" description="Helical" evidence="1">
    <location>
        <begin position="19"/>
        <end position="37"/>
    </location>
</feature>
<feature type="transmembrane region" description="Helical" evidence="1">
    <location>
        <begin position="358"/>
        <end position="377"/>
    </location>
</feature>
<feature type="transmembrane region" description="Helical" evidence="1">
    <location>
        <begin position="413"/>
        <end position="432"/>
    </location>
</feature>
<proteinExistence type="predicted"/>
<feature type="transmembrane region" description="Helical" evidence="1">
    <location>
        <begin position="270"/>
        <end position="291"/>
    </location>
</feature>
<dbReference type="AlphaFoldDB" id="A0A2U1SW15"/>
<keyword evidence="1" id="KW-0472">Membrane</keyword>
<dbReference type="OrthoDB" id="1082056at2"/>
<dbReference type="EMBL" id="PUIV01000001">
    <property type="protein sequence ID" value="PWB95825.1"/>
    <property type="molecule type" value="Genomic_DNA"/>
</dbReference>
<feature type="transmembrane region" description="Helical" evidence="1">
    <location>
        <begin position="118"/>
        <end position="140"/>
    </location>
</feature>
<evidence type="ECO:0000313" key="3">
    <source>
        <dbReference type="Proteomes" id="UP000245137"/>
    </source>
</evidence>
<feature type="transmembrane region" description="Helical" evidence="1">
    <location>
        <begin position="216"/>
        <end position="232"/>
    </location>
</feature>
<keyword evidence="1" id="KW-1133">Transmembrane helix</keyword>
<keyword evidence="1" id="KW-0812">Transmembrane</keyword>
<dbReference type="Proteomes" id="UP000245137">
    <property type="component" value="Unassembled WGS sequence"/>
</dbReference>
<sequence length="600" mass="63415">MSALAGEAAELPARACREIPLLAAIVPALAGAALLTLPRARAVWSAGEFYDSDDAMRAVQLRDLLAGQAWFDMTARRLDPPDGLFMHWSRVVDTPLAALDLLFGLFLAPEMAERVTRLAFPFLCLALLFALAAFTARVFADRSARMFAVWLVFLSAPMFVQFTPGRIDHHAPQILLLMATFGLVAFGLHPKRPLALAAAAAPLALSLAISLENIPFFIVALATPAILFLVEGKTAARRLLSFALGLLIFAPLTFAATVAPSRYGLSACDAYSAVHIRAVLVGALGFAALAAAAPRLETLPRRIVGLGLVGAAALGAFLASAPHCLGDPLVALDPLLRDLWLSHVTEAKPLKAFVSDPALLVSTAAPVLLGLVAALALAWRERGLARGRWAILAAAILIGFTAALWQIRVFSSVTPLAMVALAGAAAALSARLAHVMPLLRWLTIGLLCVFVSPMGLALALQSDGEAAPRETRRACLEASAFSGLAALPPARIVAPVDMGAHILAFTPHHVFAAPYHRDNRGNRLAVDAFLAEPAAAERLLRAAGAELLLWCDGGETGDALIERAPQGLAAALARGESLPFLEKIPLERSPFHVFALRPAQ</sequence>
<feature type="transmembrane region" description="Helical" evidence="1">
    <location>
        <begin position="303"/>
        <end position="321"/>
    </location>
</feature>
<name>A0A2U1SW15_METSR</name>
<accession>A0A2U1SW15</accession>
<feature type="transmembrane region" description="Helical" evidence="1">
    <location>
        <begin position="389"/>
        <end position="407"/>
    </location>
</feature>
<evidence type="ECO:0008006" key="4">
    <source>
        <dbReference type="Google" id="ProtNLM"/>
    </source>
</evidence>
<comment type="caution">
    <text evidence="2">The sequence shown here is derived from an EMBL/GenBank/DDBJ whole genome shotgun (WGS) entry which is preliminary data.</text>
</comment>
<feature type="transmembrane region" description="Helical" evidence="1">
    <location>
        <begin position="239"/>
        <end position="258"/>
    </location>
</feature>
<reference evidence="2 3" key="1">
    <citation type="journal article" date="2018" name="Appl. Microbiol. Biotechnol.">
        <title>Co-cultivation of the strictly anaerobic methanogen Methanosarcina barkeri with aerobic methanotrophs in an oxygen-limited membrane bioreactor.</title>
        <authorList>
            <person name="In 't Zandt M.H."/>
            <person name="van den Bosch T.J.M."/>
            <person name="Rijkers R."/>
            <person name="van Kessel M.A.H.J."/>
            <person name="Jetten M.S.M."/>
            <person name="Welte C.U."/>
        </authorList>
    </citation>
    <scope>NUCLEOTIDE SEQUENCE [LARGE SCALE GENOMIC DNA]</scope>
    <source>
        <strain evidence="2 3">DSM 17706</strain>
    </source>
</reference>
<feature type="transmembrane region" description="Helical" evidence="1">
    <location>
        <begin position="170"/>
        <end position="187"/>
    </location>
</feature>
<dbReference type="RefSeq" id="WP_108915498.1">
    <property type="nucleotide sequence ID" value="NZ_BGJY01000001.1"/>
</dbReference>
<feature type="transmembrane region" description="Helical" evidence="1">
    <location>
        <begin position="147"/>
        <end position="164"/>
    </location>
</feature>
<protein>
    <recommendedName>
        <fullName evidence="4">Glycosyltransferase RgtA/B/C/D-like domain-containing protein</fullName>
    </recommendedName>
</protein>
<evidence type="ECO:0000313" key="2">
    <source>
        <dbReference type="EMBL" id="PWB95825.1"/>
    </source>
</evidence>
<evidence type="ECO:0000256" key="1">
    <source>
        <dbReference type="SAM" id="Phobius"/>
    </source>
</evidence>
<keyword evidence="3" id="KW-1185">Reference proteome</keyword>
<gene>
    <name evidence="2" type="ORF">C5689_01620</name>
</gene>